<comment type="caution">
    <text evidence="1">The sequence shown here is derived from an EMBL/GenBank/DDBJ whole genome shotgun (WGS) entry which is preliminary data.</text>
</comment>
<dbReference type="InterPro" id="IPR038084">
    <property type="entry name" value="PduO/GlcC-like_sf"/>
</dbReference>
<dbReference type="PANTHER" id="PTHR34309">
    <property type="entry name" value="SLR1406 PROTEIN"/>
    <property type="match status" value="1"/>
</dbReference>
<evidence type="ECO:0000313" key="1">
    <source>
        <dbReference type="EMBL" id="MCQ8897019.1"/>
    </source>
</evidence>
<organism evidence="1 2">
    <name type="scientific">Limnobacter humi</name>
    <dbReference type="NCBI Taxonomy" id="1778671"/>
    <lineage>
        <taxon>Bacteria</taxon>
        <taxon>Pseudomonadati</taxon>
        <taxon>Pseudomonadota</taxon>
        <taxon>Betaproteobacteria</taxon>
        <taxon>Burkholderiales</taxon>
        <taxon>Burkholderiaceae</taxon>
        <taxon>Limnobacter</taxon>
    </lineage>
</organism>
<name>A0ABT1WHL4_9BURK</name>
<dbReference type="Gene3D" id="3.30.450.150">
    <property type="entry name" value="Haem-degrading domain"/>
    <property type="match status" value="1"/>
</dbReference>
<evidence type="ECO:0000313" key="2">
    <source>
        <dbReference type="Proteomes" id="UP001204142"/>
    </source>
</evidence>
<keyword evidence="2" id="KW-1185">Reference proteome</keyword>
<dbReference type="RefSeq" id="WP_256764807.1">
    <property type="nucleotide sequence ID" value="NZ_JANIGO010000003.1"/>
</dbReference>
<dbReference type="InterPro" id="IPR052517">
    <property type="entry name" value="GlcG_carb_metab_protein"/>
</dbReference>
<dbReference type="InterPro" id="IPR005624">
    <property type="entry name" value="PduO/GlcC-like"/>
</dbReference>
<proteinExistence type="predicted"/>
<protein>
    <submittedName>
        <fullName evidence="1">Heme-binding protein</fullName>
    </submittedName>
</protein>
<dbReference type="PANTHER" id="PTHR34309:SF1">
    <property type="entry name" value="PROTEIN GLCG"/>
    <property type="match status" value="1"/>
</dbReference>
<reference evidence="1 2" key="1">
    <citation type="submission" date="2022-07" db="EMBL/GenBank/DDBJ databases">
        <authorList>
            <person name="Xamxidin M."/>
            <person name="Wu M."/>
        </authorList>
    </citation>
    <scope>NUCLEOTIDE SEQUENCE [LARGE SCALE GENOMIC DNA]</scope>
    <source>
        <strain evidence="1 2">NBRC 111650</strain>
    </source>
</reference>
<gene>
    <name evidence="1" type="ORF">NQT62_11300</name>
</gene>
<sequence length="151" mass="15571">MAEIARPTVPTVLPPEYGTPLTAAQAAQMMKAAEDCANAEGWPMVIAIVDSTGSLLMLHRHDNAQRASVDIAIAKATCAVNFRRETRVFEELVAGGGLGTRLLAMPGMTPLEGGLPVLLNGKVVGGIGVSGMHSTQDAFVAKHGLAAIGAL</sequence>
<dbReference type="EMBL" id="JANIGO010000003">
    <property type="protein sequence ID" value="MCQ8897019.1"/>
    <property type="molecule type" value="Genomic_DNA"/>
</dbReference>
<dbReference type="SUPFAM" id="SSF143744">
    <property type="entry name" value="GlcG-like"/>
    <property type="match status" value="1"/>
</dbReference>
<dbReference type="Proteomes" id="UP001204142">
    <property type="component" value="Unassembled WGS sequence"/>
</dbReference>
<accession>A0ABT1WHL4</accession>
<dbReference type="Pfam" id="PF03928">
    <property type="entry name" value="HbpS-like"/>
    <property type="match status" value="1"/>
</dbReference>